<keyword evidence="2" id="KW-0812">Transmembrane</keyword>
<evidence type="ECO:0000256" key="1">
    <source>
        <dbReference type="SAM" id="MobiDB-lite"/>
    </source>
</evidence>
<feature type="region of interest" description="Disordered" evidence="1">
    <location>
        <begin position="174"/>
        <end position="234"/>
    </location>
</feature>
<keyword evidence="4" id="KW-1185">Reference proteome</keyword>
<accession>A0ABV8KV36</accession>
<proteinExistence type="predicted"/>
<gene>
    <name evidence="3" type="ORF">ACFOX0_29040</name>
</gene>
<dbReference type="Proteomes" id="UP001595868">
    <property type="component" value="Unassembled WGS sequence"/>
</dbReference>
<feature type="compositionally biased region" description="Basic residues" evidence="1">
    <location>
        <begin position="1"/>
        <end position="15"/>
    </location>
</feature>
<dbReference type="RefSeq" id="WP_377552027.1">
    <property type="nucleotide sequence ID" value="NZ_JBHSBN010000031.1"/>
</dbReference>
<keyword evidence="2" id="KW-1133">Transmembrane helix</keyword>
<organism evidence="3 4">
    <name type="scientific">Micromonospora zhanjiangensis</name>
    <dbReference type="NCBI Taxonomy" id="1522057"/>
    <lineage>
        <taxon>Bacteria</taxon>
        <taxon>Bacillati</taxon>
        <taxon>Actinomycetota</taxon>
        <taxon>Actinomycetes</taxon>
        <taxon>Micromonosporales</taxon>
        <taxon>Micromonosporaceae</taxon>
        <taxon>Micromonospora</taxon>
    </lineage>
</organism>
<feature type="region of interest" description="Disordered" evidence="1">
    <location>
        <begin position="1"/>
        <end position="25"/>
    </location>
</feature>
<dbReference type="EMBL" id="JBHSBN010000031">
    <property type="protein sequence ID" value="MFC4109958.1"/>
    <property type="molecule type" value="Genomic_DNA"/>
</dbReference>
<feature type="transmembrane region" description="Helical" evidence="2">
    <location>
        <begin position="68"/>
        <end position="86"/>
    </location>
</feature>
<reference evidence="4" key="1">
    <citation type="journal article" date="2019" name="Int. J. Syst. Evol. Microbiol.">
        <title>The Global Catalogue of Microorganisms (GCM) 10K type strain sequencing project: providing services to taxonomists for standard genome sequencing and annotation.</title>
        <authorList>
            <consortium name="The Broad Institute Genomics Platform"/>
            <consortium name="The Broad Institute Genome Sequencing Center for Infectious Disease"/>
            <person name="Wu L."/>
            <person name="Ma J."/>
        </authorList>
    </citation>
    <scope>NUCLEOTIDE SEQUENCE [LARGE SCALE GENOMIC DNA]</scope>
    <source>
        <strain evidence="4">2902at01</strain>
    </source>
</reference>
<evidence type="ECO:0000313" key="3">
    <source>
        <dbReference type="EMBL" id="MFC4109958.1"/>
    </source>
</evidence>
<evidence type="ECO:0000313" key="4">
    <source>
        <dbReference type="Proteomes" id="UP001595868"/>
    </source>
</evidence>
<feature type="compositionally biased region" description="Basic residues" evidence="1">
    <location>
        <begin position="223"/>
        <end position="234"/>
    </location>
</feature>
<evidence type="ECO:0000256" key="2">
    <source>
        <dbReference type="SAM" id="Phobius"/>
    </source>
</evidence>
<sequence length="234" mass="25179">MSRHGRRARPGRPPRPHGEARSRQEERLRPLYSRVLGLRHVDPGGLLCFVFFEGSVILALLLTLAELVSWWAVLVLPASVALMVKLNDEVAAAVARAAARVPQREREAFRREMAPFVGRAAVPRRPGPAPRPAMIDSAGRATGDLSVVGASGPVARPGPTGALRALTAVPATAGPVHEETTAERPALPAVVAKPTNTHQVESPGPQPTARWPAGLDPTDSSRQRARQTARRRYE</sequence>
<protein>
    <submittedName>
        <fullName evidence="3">Uncharacterized protein</fullName>
    </submittedName>
</protein>
<name>A0ABV8KV36_9ACTN</name>
<feature type="compositionally biased region" description="Basic and acidic residues" evidence="1">
    <location>
        <begin position="16"/>
        <end position="25"/>
    </location>
</feature>
<keyword evidence="2" id="KW-0472">Membrane</keyword>
<comment type="caution">
    <text evidence="3">The sequence shown here is derived from an EMBL/GenBank/DDBJ whole genome shotgun (WGS) entry which is preliminary data.</text>
</comment>
<feature type="transmembrane region" description="Helical" evidence="2">
    <location>
        <begin position="44"/>
        <end position="62"/>
    </location>
</feature>